<evidence type="ECO:0000313" key="3">
    <source>
        <dbReference type="Proteomes" id="UP000178577"/>
    </source>
</evidence>
<keyword evidence="1" id="KW-0812">Transmembrane</keyword>
<keyword evidence="1" id="KW-0472">Membrane</keyword>
<feature type="transmembrane region" description="Helical" evidence="1">
    <location>
        <begin position="479"/>
        <end position="500"/>
    </location>
</feature>
<feature type="transmembrane region" description="Helical" evidence="1">
    <location>
        <begin position="260"/>
        <end position="278"/>
    </location>
</feature>
<accession>A0A1F5GAX0</accession>
<feature type="transmembrane region" description="Helical" evidence="1">
    <location>
        <begin position="236"/>
        <end position="254"/>
    </location>
</feature>
<feature type="transmembrane region" description="Helical" evidence="1">
    <location>
        <begin position="20"/>
        <end position="45"/>
    </location>
</feature>
<organism evidence="2 3">
    <name type="scientific">Candidatus Curtissbacteria bacterium RIFCSPHIGHO2_01_FULL_40_12</name>
    <dbReference type="NCBI Taxonomy" id="1797710"/>
    <lineage>
        <taxon>Bacteria</taxon>
        <taxon>Candidatus Curtissiibacteriota</taxon>
    </lineage>
</organism>
<feature type="transmembrane region" description="Helical" evidence="1">
    <location>
        <begin position="165"/>
        <end position="183"/>
    </location>
</feature>
<keyword evidence="1" id="KW-1133">Transmembrane helix</keyword>
<dbReference type="AlphaFoldDB" id="A0A1F5GAX0"/>
<feature type="transmembrane region" description="Helical" evidence="1">
    <location>
        <begin position="397"/>
        <end position="416"/>
    </location>
</feature>
<reference evidence="2 3" key="1">
    <citation type="journal article" date="2016" name="Nat. Commun.">
        <title>Thousands of microbial genomes shed light on interconnected biogeochemical processes in an aquifer system.</title>
        <authorList>
            <person name="Anantharaman K."/>
            <person name="Brown C.T."/>
            <person name="Hug L.A."/>
            <person name="Sharon I."/>
            <person name="Castelle C.J."/>
            <person name="Probst A.J."/>
            <person name="Thomas B.C."/>
            <person name="Singh A."/>
            <person name="Wilkins M.J."/>
            <person name="Karaoz U."/>
            <person name="Brodie E.L."/>
            <person name="Williams K.H."/>
            <person name="Hubbard S.S."/>
            <person name="Banfield J.F."/>
        </authorList>
    </citation>
    <scope>NUCLEOTIDE SEQUENCE [LARGE SCALE GENOMIC DNA]</scope>
</reference>
<dbReference type="Proteomes" id="UP000178577">
    <property type="component" value="Unassembled WGS sequence"/>
</dbReference>
<evidence type="ECO:0000256" key="1">
    <source>
        <dbReference type="SAM" id="Phobius"/>
    </source>
</evidence>
<proteinExistence type="predicted"/>
<feature type="transmembrane region" description="Helical" evidence="1">
    <location>
        <begin position="451"/>
        <end position="467"/>
    </location>
</feature>
<feature type="transmembrane region" description="Helical" evidence="1">
    <location>
        <begin position="139"/>
        <end position="158"/>
    </location>
</feature>
<comment type="caution">
    <text evidence="2">The sequence shown here is derived from an EMBL/GenBank/DDBJ whole genome shotgun (WGS) entry which is preliminary data.</text>
</comment>
<feature type="transmembrane region" description="Helical" evidence="1">
    <location>
        <begin position="72"/>
        <end position="91"/>
    </location>
</feature>
<feature type="transmembrane region" description="Helical" evidence="1">
    <location>
        <begin position="357"/>
        <end position="377"/>
    </location>
</feature>
<gene>
    <name evidence="2" type="ORF">A2693_00035</name>
</gene>
<name>A0A1F5GAX0_9BACT</name>
<evidence type="ECO:0008006" key="4">
    <source>
        <dbReference type="Google" id="ProtNLM"/>
    </source>
</evidence>
<evidence type="ECO:0000313" key="2">
    <source>
        <dbReference type="EMBL" id="OGD89033.1"/>
    </source>
</evidence>
<sequence>MRLRLIPDEEFKDNSNIAELFKILAILASLFLLFYLLYLFFFPYIHQQKAIDLNLLTPWARPWIPQNEGRELPIMFAGSFLYLFVAYLLIINYRLFTWFSNRVIQAICFLGLLIVLLRTNPANYILFGPDYDAGPKLLVVFPLVIFLAVSFVFYNYLASGKLARVYLLFLGIIFGLFVIAAFSPSDPRDDGFFIGPALKLIQGEKLGSFYMQYNLFGTLLFKWMMDLGLKLSQMELVLRIVFVFWFFLYWKVASKLIKDKFLVFLFMVALVAIRYFSLWKDPIFNPQTSVIRLDLWVPLMLIVSKFGFFSPITSLSFSVLYLMDNLWGFLFLAGYMAMIMFLILLRKVRKEPVRYSRLLLMIVPIIVSFAFQLYFYGGLFLPAAGIIHKFHYYEVPISLHSMYWIAAFVFLVYLYFSLKEKILKNFSIYFFLLILALLQLVYFYGRSHEHNLINISGIFILILFISFDKLSYFKVNRTMVYVFGCIVILLPAFFFAKFAIPKLSMAYLHLSQRKLIETHPIDKFIDSNGELFSIYPKDQKIFIVSNYDSYLNYRYHYKQEGWYTPYVANIFLDDTVNLLINYINNGYKVVLLEDDMANSILVFNKSAYLTEKGMRFDLKPKGKLLEAGLVEAGKSLETP</sequence>
<protein>
    <recommendedName>
        <fullName evidence="4">Glycosyltransferase RgtA/B/C/D-like domain-containing protein</fullName>
    </recommendedName>
</protein>
<feature type="transmembrane region" description="Helical" evidence="1">
    <location>
        <begin position="428"/>
        <end position="445"/>
    </location>
</feature>
<feature type="transmembrane region" description="Helical" evidence="1">
    <location>
        <begin position="103"/>
        <end position="119"/>
    </location>
</feature>
<feature type="transmembrane region" description="Helical" evidence="1">
    <location>
        <begin position="326"/>
        <end position="345"/>
    </location>
</feature>
<dbReference type="EMBL" id="MFAY01000020">
    <property type="protein sequence ID" value="OGD89033.1"/>
    <property type="molecule type" value="Genomic_DNA"/>
</dbReference>